<feature type="non-terminal residue" evidence="5">
    <location>
        <position position="1"/>
    </location>
</feature>
<dbReference type="PANTHER" id="PTHR46772">
    <property type="entry name" value="BHLH DOMAIN-CONTAINING PROTEIN"/>
    <property type="match status" value="1"/>
</dbReference>
<evidence type="ECO:0000313" key="6">
    <source>
        <dbReference type="Proteomes" id="UP000824469"/>
    </source>
</evidence>
<sequence>MPFLLVVMNHQTLFDHPFSFSVQNLYGLALGDFSQSQTLVPAGSFNDHQESMKVPDQTAAVPQPLDDLSAVVHKCNLDGFHNPFLSVEKPAISIPHSFQSQDFNIHSEHKIRGLRINREEEEMGESLKRKRYLTSHLLPSSSLRESHIVSERLRRIEMNELLAQLRSLLPNPTAKSDKASIVTETIKYIQSLKRGLALHSKKPATTRVPNAIKSEAMSSVPKTHRTPLTKSDQSMSSKYRERNEYLTVKHDGKDIFITIYCMNKTNLLPSVILAVESHDTQVIDAFVSVMERVTFLCLHVK</sequence>
<feature type="region of interest" description="Disordered" evidence="3">
    <location>
        <begin position="216"/>
        <end position="236"/>
    </location>
</feature>
<dbReference type="Gene3D" id="4.10.280.10">
    <property type="entry name" value="Helix-loop-helix DNA-binding domain"/>
    <property type="match status" value="1"/>
</dbReference>
<name>A0AA38CKV3_TAXCH</name>
<evidence type="ECO:0000256" key="1">
    <source>
        <dbReference type="ARBA" id="ARBA00023015"/>
    </source>
</evidence>
<dbReference type="Proteomes" id="UP000824469">
    <property type="component" value="Unassembled WGS sequence"/>
</dbReference>
<dbReference type="InterPro" id="IPR045239">
    <property type="entry name" value="bHLH95_bHLH"/>
</dbReference>
<dbReference type="InterPro" id="IPR011598">
    <property type="entry name" value="bHLH_dom"/>
</dbReference>
<evidence type="ECO:0000256" key="3">
    <source>
        <dbReference type="SAM" id="MobiDB-lite"/>
    </source>
</evidence>
<dbReference type="EMBL" id="JAHRHJ020000009">
    <property type="protein sequence ID" value="KAH9302565.1"/>
    <property type="molecule type" value="Genomic_DNA"/>
</dbReference>
<dbReference type="SMART" id="SM00353">
    <property type="entry name" value="HLH"/>
    <property type="match status" value="1"/>
</dbReference>
<evidence type="ECO:0000259" key="4">
    <source>
        <dbReference type="PROSITE" id="PS50888"/>
    </source>
</evidence>
<gene>
    <name evidence="5" type="ORF">KI387_014148</name>
</gene>
<comment type="caution">
    <text evidence="5">The sequence shown here is derived from an EMBL/GenBank/DDBJ whole genome shotgun (WGS) entry which is preliminary data.</text>
</comment>
<dbReference type="PROSITE" id="PS50888">
    <property type="entry name" value="BHLH"/>
    <property type="match status" value="1"/>
</dbReference>
<evidence type="ECO:0000256" key="2">
    <source>
        <dbReference type="ARBA" id="ARBA00023163"/>
    </source>
</evidence>
<organism evidence="5 6">
    <name type="scientific">Taxus chinensis</name>
    <name type="common">Chinese yew</name>
    <name type="synonym">Taxus wallichiana var. chinensis</name>
    <dbReference type="NCBI Taxonomy" id="29808"/>
    <lineage>
        <taxon>Eukaryota</taxon>
        <taxon>Viridiplantae</taxon>
        <taxon>Streptophyta</taxon>
        <taxon>Embryophyta</taxon>
        <taxon>Tracheophyta</taxon>
        <taxon>Spermatophyta</taxon>
        <taxon>Pinopsida</taxon>
        <taxon>Pinidae</taxon>
        <taxon>Conifers II</taxon>
        <taxon>Cupressales</taxon>
        <taxon>Taxaceae</taxon>
        <taxon>Taxus</taxon>
    </lineage>
</organism>
<dbReference type="GO" id="GO:0046983">
    <property type="term" value="F:protein dimerization activity"/>
    <property type="evidence" value="ECO:0007669"/>
    <property type="project" value="InterPro"/>
</dbReference>
<dbReference type="GO" id="GO:0003700">
    <property type="term" value="F:DNA-binding transcription factor activity"/>
    <property type="evidence" value="ECO:0007669"/>
    <property type="project" value="InterPro"/>
</dbReference>
<feature type="domain" description="BHLH" evidence="4">
    <location>
        <begin position="142"/>
        <end position="192"/>
    </location>
</feature>
<accession>A0AA38CKV3</accession>
<keyword evidence="1" id="KW-0805">Transcription regulation</keyword>
<dbReference type="CDD" id="cd11393">
    <property type="entry name" value="bHLH_AtbHLH_like"/>
    <property type="match status" value="1"/>
</dbReference>
<dbReference type="GO" id="GO:0009960">
    <property type="term" value="P:endosperm development"/>
    <property type="evidence" value="ECO:0007669"/>
    <property type="project" value="InterPro"/>
</dbReference>
<dbReference type="Pfam" id="PF00010">
    <property type="entry name" value="HLH"/>
    <property type="match status" value="1"/>
</dbReference>
<dbReference type="InterPro" id="IPR044278">
    <property type="entry name" value="BHLH95-like"/>
</dbReference>
<dbReference type="SUPFAM" id="SSF47459">
    <property type="entry name" value="HLH, helix-loop-helix DNA-binding domain"/>
    <property type="match status" value="1"/>
</dbReference>
<evidence type="ECO:0000313" key="5">
    <source>
        <dbReference type="EMBL" id="KAH9302565.1"/>
    </source>
</evidence>
<reference evidence="5 6" key="1">
    <citation type="journal article" date="2021" name="Nat. Plants">
        <title>The Taxus genome provides insights into paclitaxel biosynthesis.</title>
        <authorList>
            <person name="Xiong X."/>
            <person name="Gou J."/>
            <person name="Liao Q."/>
            <person name="Li Y."/>
            <person name="Zhou Q."/>
            <person name="Bi G."/>
            <person name="Li C."/>
            <person name="Du R."/>
            <person name="Wang X."/>
            <person name="Sun T."/>
            <person name="Guo L."/>
            <person name="Liang H."/>
            <person name="Lu P."/>
            <person name="Wu Y."/>
            <person name="Zhang Z."/>
            <person name="Ro D.K."/>
            <person name="Shang Y."/>
            <person name="Huang S."/>
            <person name="Yan J."/>
        </authorList>
    </citation>
    <scope>NUCLEOTIDE SEQUENCE [LARGE SCALE GENOMIC DNA]</scope>
    <source>
        <strain evidence="5">Ta-2019</strain>
    </source>
</reference>
<dbReference type="AlphaFoldDB" id="A0AA38CKV3"/>
<keyword evidence="6" id="KW-1185">Reference proteome</keyword>
<keyword evidence="2" id="KW-0804">Transcription</keyword>
<protein>
    <recommendedName>
        <fullName evidence="4">BHLH domain-containing protein</fullName>
    </recommendedName>
</protein>
<dbReference type="InterPro" id="IPR036638">
    <property type="entry name" value="HLH_DNA-bd_sf"/>
</dbReference>
<proteinExistence type="predicted"/>